<organism evidence="3 4">
    <name type="scientific">Mycolicibacter heraklionensis</name>
    <dbReference type="NCBI Taxonomy" id="512402"/>
    <lineage>
        <taxon>Bacteria</taxon>
        <taxon>Bacillati</taxon>
        <taxon>Actinomycetota</taxon>
        <taxon>Actinomycetes</taxon>
        <taxon>Mycobacteriales</taxon>
        <taxon>Mycobacteriaceae</taxon>
        <taxon>Mycolicibacter</taxon>
    </lineage>
</organism>
<gene>
    <name evidence="3" type="ORF">K3U94_08410</name>
</gene>
<evidence type="ECO:0000256" key="1">
    <source>
        <dbReference type="SAM" id="MobiDB-lite"/>
    </source>
</evidence>
<keyword evidence="2" id="KW-0812">Transmembrane</keyword>
<feature type="region of interest" description="Disordered" evidence="1">
    <location>
        <begin position="74"/>
        <end position="105"/>
    </location>
</feature>
<feature type="transmembrane region" description="Helical" evidence="2">
    <location>
        <begin position="48"/>
        <end position="71"/>
    </location>
</feature>
<name>A0A9X7ZI36_9MYCO</name>
<evidence type="ECO:0000256" key="2">
    <source>
        <dbReference type="SAM" id="Phobius"/>
    </source>
</evidence>
<dbReference type="EMBL" id="CP080997">
    <property type="protein sequence ID" value="QZA09247.1"/>
    <property type="molecule type" value="Genomic_DNA"/>
</dbReference>
<dbReference type="InterPro" id="IPR021417">
    <property type="entry name" value="DUF3060"/>
</dbReference>
<proteinExistence type="predicted"/>
<protein>
    <submittedName>
        <fullName evidence="3">DUF3060 domain-containing protein</fullName>
    </submittedName>
</protein>
<dbReference type="RefSeq" id="WP_220696205.1">
    <property type="nucleotide sequence ID" value="NZ_CP080997.1"/>
</dbReference>
<feature type="region of interest" description="Disordered" evidence="1">
    <location>
        <begin position="1"/>
        <end position="24"/>
    </location>
</feature>
<keyword evidence="2" id="KW-0472">Membrane</keyword>
<dbReference type="Pfam" id="PF11259">
    <property type="entry name" value="DUF3060"/>
    <property type="match status" value="1"/>
</dbReference>
<dbReference type="KEGG" id="mher:K3U94_08410"/>
<sequence>MNSDDDPEARIRELERPLSDFTGPVELTVSSGAVDGQAPPRSGHGRGLTIVVGAMSAAVVIAGAFAVFLFSQDSTRSEPGRPTTPSGFTPIPLPSESAPAPVPEPPMVPEPPIAAPSAAPVPDGGVTITIAGAGENKTLACAGRYVSVSGVRNTVELTGQCAGLTVSGIGNVITVDATPKVTASGLNNRVTYRSGNPVISTSGFDNVVERG</sequence>
<dbReference type="AlphaFoldDB" id="A0A9X7ZI36"/>
<evidence type="ECO:0000313" key="4">
    <source>
        <dbReference type="Proteomes" id="UP000825008"/>
    </source>
</evidence>
<accession>A0A9X7ZI36</accession>
<evidence type="ECO:0000313" key="3">
    <source>
        <dbReference type="EMBL" id="QZA09247.1"/>
    </source>
</evidence>
<reference evidence="3" key="1">
    <citation type="submission" date="2021-08" db="EMBL/GenBank/DDBJ databases">
        <title>Whole genome sequencing of non-tuberculosis mycobacteria type-strains.</title>
        <authorList>
            <person name="Igarashi Y."/>
            <person name="Osugi A."/>
            <person name="Mitarai S."/>
        </authorList>
    </citation>
    <scope>NUCLEOTIDE SEQUENCE</scope>
    <source>
        <strain evidence="3">JCM 30995</strain>
    </source>
</reference>
<keyword evidence="2" id="KW-1133">Transmembrane helix</keyword>
<dbReference type="Proteomes" id="UP000825008">
    <property type="component" value="Chromosome"/>
</dbReference>
<feature type="compositionally biased region" description="Basic and acidic residues" evidence="1">
    <location>
        <begin position="8"/>
        <end position="18"/>
    </location>
</feature>